<gene>
    <name evidence="2" type="ORF">T459_09147</name>
</gene>
<dbReference type="Gramene" id="PHT87041">
    <property type="protein sequence ID" value="PHT87041"/>
    <property type="gene ID" value="T459_09147"/>
</dbReference>
<dbReference type="OMA" id="HETSAWI"/>
<feature type="domain" description="Reverse transcriptase Ty1/copia-type" evidence="1">
    <location>
        <begin position="11"/>
        <end position="143"/>
    </location>
</feature>
<proteinExistence type="predicted"/>
<name>A0A2G2ZYL9_CAPAN</name>
<dbReference type="Proteomes" id="UP000222542">
    <property type="component" value="Unassembled WGS sequence"/>
</dbReference>
<evidence type="ECO:0000313" key="3">
    <source>
        <dbReference type="Proteomes" id="UP000222542"/>
    </source>
</evidence>
<reference evidence="2 3" key="1">
    <citation type="journal article" date="2014" name="Nat. Genet.">
        <title>Genome sequence of the hot pepper provides insights into the evolution of pungency in Capsicum species.</title>
        <authorList>
            <person name="Kim S."/>
            <person name="Park M."/>
            <person name="Yeom S.I."/>
            <person name="Kim Y.M."/>
            <person name="Lee J.M."/>
            <person name="Lee H.A."/>
            <person name="Seo E."/>
            <person name="Choi J."/>
            <person name="Cheong K."/>
            <person name="Kim K.T."/>
            <person name="Jung K."/>
            <person name="Lee G.W."/>
            <person name="Oh S.K."/>
            <person name="Bae C."/>
            <person name="Kim S.B."/>
            <person name="Lee H.Y."/>
            <person name="Kim S.Y."/>
            <person name="Kim M.S."/>
            <person name="Kang B.C."/>
            <person name="Jo Y.D."/>
            <person name="Yang H.B."/>
            <person name="Jeong H.J."/>
            <person name="Kang W.H."/>
            <person name="Kwon J.K."/>
            <person name="Shin C."/>
            <person name="Lim J.Y."/>
            <person name="Park J.H."/>
            <person name="Huh J.H."/>
            <person name="Kim J.S."/>
            <person name="Kim B.D."/>
            <person name="Cohen O."/>
            <person name="Paran I."/>
            <person name="Suh M.C."/>
            <person name="Lee S.B."/>
            <person name="Kim Y.K."/>
            <person name="Shin Y."/>
            <person name="Noh S.J."/>
            <person name="Park J."/>
            <person name="Seo Y.S."/>
            <person name="Kwon S.Y."/>
            <person name="Kim H.A."/>
            <person name="Park J.M."/>
            <person name="Kim H.J."/>
            <person name="Choi S.B."/>
            <person name="Bosland P.W."/>
            <person name="Reeves G."/>
            <person name="Jo S.H."/>
            <person name="Lee B.W."/>
            <person name="Cho H.T."/>
            <person name="Choi H.S."/>
            <person name="Lee M.S."/>
            <person name="Yu Y."/>
            <person name="Do Choi Y."/>
            <person name="Park B.S."/>
            <person name="van Deynze A."/>
            <person name="Ashrafi H."/>
            <person name="Hill T."/>
            <person name="Kim W.T."/>
            <person name="Pai H.S."/>
            <person name="Ahn H.K."/>
            <person name="Yeam I."/>
            <person name="Giovannoni J.J."/>
            <person name="Rose J.K."/>
            <person name="Sorensen I."/>
            <person name="Lee S.J."/>
            <person name="Kim R.W."/>
            <person name="Choi I.Y."/>
            <person name="Choi B.S."/>
            <person name="Lim J.S."/>
            <person name="Lee Y.H."/>
            <person name="Choi D."/>
        </authorList>
    </citation>
    <scope>NUCLEOTIDE SEQUENCE [LARGE SCALE GENOMIC DNA]</scope>
    <source>
        <strain evidence="3">cv. CM334</strain>
    </source>
</reference>
<dbReference type="EMBL" id="AYRZ02000003">
    <property type="protein sequence ID" value="PHT87041.1"/>
    <property type="molecule type" value="Genomic_DNA"/>
</dbReference>
<organism evidence="2 3">
    <name type="scientific">Capsicum annuum</name>
    <name type="common">Capsicum pepper</name>
    <dbReference type="NCBI Taxonomy" id="4072"/>
    <lineage>
        <taxon>Eukaryota</taxon>
        <taxon>Viridiplantae</taxon>
        <taxon>Streptophyta</taxon>
        <taxon>Embryophyta</taxon>
        <taxon>Tracheophyta</taxon>
        <taxon>Spermatophyta</taxon>
        <taxon>Magnoliopsida</taxon>
        <taxon>eudicotyledons</taxon>
        <taxon>Gunneridae</taxon>
        <taxon>Pentapetalae</taxon>
        <taxon>asterids</taxon>
        <taxon>lamiids</taxon>
        <taxon>Solanales</taxon>
        <taxon>Solanaceae</taxon>
        <taxon>Solanoideae</taxon>
        <taxon>Capsiceae</taxon>
        <taxon>Capsicum</taxon>
    </lineage>
</organism>
<reference evidence="2 3" key="2">
    <citation type="journal article" date="2017" name="Genome Biol.">
        <title>New reference genome sequences of hot pepper reveal the massive evolution of plant disease-resistance genes by retroduplication.</title>
        <authorList>
            <person name="Kim S."/>
            <person name="Park J."/>
            <person name="Yeom S.I."/>
            <person name="Kim Y.M."/>
            <person name="Seo E."/>
            <person name="Kim K.T."/>
            <person name="Kim M.S."/>
            <person name="Lee J.M."/>
            <person name="Cheong K."/>
            <person name="Shin H.S."/>
            <person name="Kim S.B."/>
            <person name="Han K."/>
            <person name="Lee J."/>
            <person name="Park M."/>
            <person name="Lee H.A."/>
            <person name="Lee H.Y."/>
            <person name="Lee Y."/>
            <person name="Oh S."/>
            <person name="Lee J.H."/>
            <person name="Choi E."/>
            <person name="Choi E."/>
            <person name="Lee S.E."/>
            <person name="Jeon J."/>
            <person name="Kim H."/>
            <person name="Choi G."/>
            <person name="Song H."/>
            <person name="Lee J."/>
            <person name="Lee S.C."/>
            <person name="Kwon J.K."/>
            <person name="Lee H.Y."/>
            <person name="Koo N."/>
            <person name="Hong Y."/>
            <person name="Kim R.W."/>
            <person name="Kang W.H."/>
            <person name="Huh J.H."/>
            <person name="Kang B.C."/>
            <person name="Yang T.J."/>
            <person name="Lee Y.H."/>
            <person name="Bennetzen J.L."/>
            <person name="Choi D."/>
        </authorList>
    </citation>
    <scope>NUCLEOTIDE SEQUENCE [LARGE SCALE GENOMIC DNA]</scope>
    <source>
        <strain evidence="3">cv. CM334</strain>
    </source>
</reference>
<dbReference type="Pfam" id="PF07727">
    <property type="entry name" value="RVT_2"/>
    <property type="match status" value="1"/>
</dbReference>
<dbReference type="AlphaFoldDB" id="A0A2G2ZYL9"/>
<evidence type="ECO:0000259" key="1">
    <source>
        <dbReference type="Pfam" id="PF07727"/>
    </source>
</evidence>
<accession>A0A2G2ZYL9</accession>
<dbReference type="STRING" id="4072.A0A2G2ZYL9"/>
<sequence length="144" mass="16763">MNKELAALEENDTWDMVDRPTNTTIIGNRWVYSVKMKDDGSLDRYKAILVAQGYKQDYGIDYEETFDLVAKMTTVHILLALGSIRSWKLHQLDVKNVFLHYDLQEVIFMNPPPVYKYSCPNQVCLLKKSLSGFKQAPCSWFEKF</sequence>
<keyword evidence="3" id="KW-1185">Reference proteome</keyword>
<protein>
    <recommendedName>
        <fullName evidence="1">Reverse transcriptase Ty1/copia-type domain-containing protein</fullName>
    </recommendedName>
</protein>
<dbReference type="InterPro" id="IPR013103">
    <property type="entry name" value="RVT_2"/>
</dbReference>
<evidence type="ECO:0000313" key="2">
    <source>
        <dbReference type="EMBL" id="PHT87041.1"/>
    </source>
</evidence>
<comment type="caution">
    <text evidence="2">The sequence shown here is derived from an EMBL/GenBank/DDBJ whole genome shotgun (WGS) entry which is preliminary data.</text>
</comment>